<keyword evidence="4" id="KW-0862">Zinc</keyword>
<organism evidence="6">
    <name type="scientific">Harvfovirus sp</name>
    <dbReference type="NCBI Taxonomy" id="2487768"/>
    <lineage>
        <taxon>Viruses</taxon>
        <taxon>Varidnaviria</taxon>
        <taxon>Bamfordvirae</taxon>
        <taxon>Nucleocytoviricota</taxon>
        <taxon>Megaviricetes</taxon>
        <taxon>Imitervirales</taxon>
        <taxon>Mimiviridae</taxon>
        <taxon>Klosneuvirinae</taxon>
    </lineage>
</organism>
<feature type="domain" description="C2H2-type" evidence="5">
    <location>
        <begin position="231"/>
        <end position="254"/>
    </location>
</feature>
<evidence type="ECO:0000259" key="5">
    <source>
        <dbReference type="SMART" id="SM00355"/>
    </source>
</evidence>
<evidence type="ECO:0000313" key="6">
    <source>
        <dbReference type="EMBL" id="AYV81099.1"/>
    </source>
</evidence>
<feature type="domain" description="C2H2-type" evidence="5">
    <location>
        <begin position="189"/>
        <end position="213"/>
    </location>
</feature>
<proteinExistence type="predicted"/>
<feature type="domain" description="C2H2-type" evidence="5">
    <location>
        <begin position="152"/>
        <end position="176"/>
    </location>
</feature>
<feature type="domain" description="C2H2-type" evidence="5">
    <location>
        <begin position="78"/>
        <end position="102"/>
    </location>
</feature>
<dbReference type="SMART" id="SM00355">
    <property type="entry name" value="ZnF_C2H2"/>
    <property type="match status" value="6"/>
</dbReference>
<accession>A0A3G5A6L5</accession>
<name>A0A3G5A6L5_9VIRU</name>
<evidence type="ECO:0000256" key="2">
    <source>
        <dbReference type="ARBA" id="ARBA00022737"/>
    </source>
</evidence>
<dbReference type="PANTHER" id="PTHR24388">
    <property type="entry name" value="ZINC FINGER PROTEIN"/>
    <property type="match status" value="1"/>
</dbReference>
<keyword evidence="1" id="KW-0479">Metal-binding</keyword>
<evidence type="ECO:0000256" key="3">
    <source>
        <dbReference type="ARBA" id="ARBA00022771"/>
    </source>
</evidence>
<reference evidence="6" key="1">
    <citation type="submission" date="2018-10" db="EMBL/GenBank/DDBJ databases">
        <title>Hidden diversity of soil giant viruses.</title>
        <authorList>
            <person name="Schulz F."/>
            <person name="Alteio L."/>
            <person name="Goudeau D."/>
            <person name="Ryan E.M."/>
            <person name="Malmstrom R.R."/>
            <person name="Blanchard J."/>
            <person name="Woyke T."/>
        </authorList>
    </citation>
    <scope>NUCLEOTIDE SEQUENCE</scope>
    <source>
        <strain evidence="6">HAV1</strain>
    </source>
</reference>
<protein>
    <recommendedName>
        <fullName evidence="5">C2H2-type domain-containing protein</fullName>
    </recommendedName>
</protein>
<keyword evidence="3" id="KW-0863">Zinc-finger</keyword>
<dbReference type="EMBL" id="MK072258">
    <property type="protein sequence ID" value="AYV81099.1"/>
    <property type="molecule type" value="Genomic_DNA"/>
</dbReference>
<dbReference type="PANTHER" id="PTHR24388:SF54">
    <property type="entry name" value="PROTEIN ESCARGOT"/>
    <property type="match status" value="1"/>
</dbReference>
<sequence length="565" mass="65954">MEETFICDTCEYSTAIEANVDEHSEQIDLTKISELDEQHKFICEPCGFSSGTKGGLNEHYKTDKHQKKMGVADIIYEFNCEKCNVHTNNISNYQRHLTRQVHLTEVSEQVKKKEFICKACEFTTYSNQKLKRHNKTRKHLVKIATEDIVFKYNCDECDFHSNIESNYRSHLKRKLHITKCKIVEPLYKFICNKCDYKTNDKRIYGIHLASDRHLSDISEKLDIEREEKIEHLCNECSFKTTSKAHFVKHLNMKHPTSNLIEKSNSIEKVETDNEIGYNKEVFIFNLLKDNKDLTDLELIGFSFNKFDIIFKCIGDEFLRGIQIKTIRIAGNSSNCWVIGHGNKVYEEDTIMIGVNNDYNVFCIYLARDTKGVSFALGKNYKQKDNVYVFTNLEKFRNKLYEMIKISTIIKNNDLSLYNTENHKREYEMMESLKSLCEENNLSFKMNNGPPGPIDCYIGPYRIQCKSSSTKKSNFYLFSTQKSRGKREGNGKKIPYDSTDFDYLICQIIPSPNDFYTIPMEKLIERGYVKDDVNKGKCGICLPAIERIGPHWTLDYLNRFDILKTE</sequence>
<gene>
    <name evidence="6" type="ORF">Harvfovirus16_10</name>
</gene>
<feature type="domain" description="C2H2-type" evidence="5">
    <location>
        <begin position="115"/>
        <end position="139"/>
    </location>
</feature>
<dbReference type="InterPro" id="IPR011856">
    <property type="entry name" value="tRNA_endonuc-like_dom_sf"/>
</dbReference>
<dbReference type="GO" id="GO:0000978">
    <property type="term" value="F:RNA polymerase II cis-regulatory region sequence-specific DNA binding"/>
    <property type="evidence" value="ECO:0007669"/>
    <property type="project" value="TreeGrafter"/>
</dbReference>
<dbReference type="GO" id="GO:0000981">
    <property type="term" value="F:DNA-binding transcription factor activity, RNA polymerase II-specific"/>
    <property type="evidence" value="ECO:0007669"/>
    <property type="project" value="TreeGrafter"/>
</dbReference>
<evidence type="ECO:0000256" key="4">
    <source>
        <dbReference type="ARBA" id="ARBA00022833"/>
    </source>
</evidence>
<feature type="domain" description="C2H2-type" evidence="5">
    <location>
        <begin position="41"/>
        <end position="65"/>
    </location>
</feature>
<dbReference type="InterPro" id="IPR050527">
    <property type="entry name" value="Snail/Krueppel_Znf"/>
</dbReference>
<evidence type="ECO:0000256" key="1">
    <source>
        <dbReference type="ARBA" id="ARBA00022723"/>
    </source>
</evidence>
<dbReference type="Gene3D" id="3.30.160.60">
    <property type="entry name" value="Classic Zinc Finger"/>
    <property type="match status" value="3"/>
</dbReference>
<dbReference type="GO" id="GO:0008270">
    <property type="term" value="F:zinc ion binding"/>
    <property type="evidence" value="ECO:0007669"/>
    <property type="project" value="UniProtKB-KW"/>
</dbReference>
<dbReference type="Gene3D" id="3.40.1350.10">
    <property type="match status" value="1"/>
</dbReference>
<dbReference type="InterPro" id="IPR013087">
    <property type="entry name" value="Znf_C2H2_type"/>
</dbReference>
<keyword evidence="2" id="KW-0677">Repeat</keyword>